<evidence type="ECO:0000313" key="2">
    <source>
        <dbReference type="WBParaSite" id="Hba_08351"/>
    </source>
</evidence>
<proteinExistence type="predicted"/>
<evidence type="ECO:0000313" key="1">
    <source>
        <dbReference type="Proteomes" id="UP000095283"/>
    </source>
</evidence>
<keyword evidence="1" id="KW-1185">Reference proteome</keyword>
<dbReference type="AlphaFoldDB" id="A0A1I7WT75"/>
<name>A0A1I7WT75_HETBA</name>
<accession>A0A1I7WT75</accession>
<dbReference type="WBParaSite" id="Hba_08351">
    <property type="protein sequence ID" value="Hba_08351"/>
    <property type="gene ID" value="Hba_08351"/>
</dbReference>
<reference evidence="2" key="1">
    <citation type="submission" date="2016-11" db="UniProtKB">
        <authorList>
            <consortium name="WormBaseParasite"/>
        </authorList>
    </citation>
    <scope>IDENTIFICATION</scope>
</reference>
<sequence length="81" mass="9647">MNILKYLLFFLDINSRLQNFKISACLDVESKNELLELLPHERGISIIQITQLFNCKFSYIDWEYLLEKEKITSGKIFRLTC</sequence>
<dbReference type="Proteomes" id="UP000095283">
    <property type="component" value="Unplaced"/>
</dbReference>
<organism evidence="1 2">
    <name type="scientific">Heterorhabditis bacteriophora</name>
    <name type="common">Entomopathogenic nematode worm</name>
    <dbReference type="NCBI Taxonomy" id="37862"/>
    <lineage>
        <taxon>Eukaryota</taxon>
        <taxon>Metazoa</taxon>
        <taxon>Ecdysozoa</taxon>
        <taxon>Nematoda</taxon>
        <taxon>Chromadorea</taxon>
        <taxon>Rhabditida</taxon>
        <taxon>Rhabditina</taxon>
        <taxon>Rhabditomorpha</taxon>
        <taxon>Strongyloidea</taxon>
        <taxon>Heterorhabditidae</taxon>
        <taxon>Heterorhabditis</taxon>
    </lineage>
</organism>
<protein>
    <submittedName>
        <fullName evidence="2">Transcriptional regulator</fullName>
    </submittedName>
</protein>